<name>W2TIY0_NECAM</name>
<keyword evidence="1" id="KW-1133">Transmembrane helix</keyword>
<dbReference type="KEGG" id="nai:NECAME_17886"/>
<dbReference type="AlphaFoldDB" id="W2TIY0"/>
<dbReference type="EMBL" id="KI658705">
    <property type="protein sequence ID" value="ETN81549.1"/>
    <property type="molecule type" value="Genomic_DNA"/>
</dbReference>
<keyword evidence="1" id="KW-0472">Membrane</keyword>
<proteinExistence type="predicted"/>
<dbReference type="Proteomes" id="UP000053676">
    <property type="component" value="Unassembled WGS sequence"/>
</dbReference>
<evidence type="ECO:0000313" key="2">
    <source>
        <dbReference type="EMBL" id="ETN81549.1"/>
    </source>
</evidence>
<keyword evidence="1" id="KW-0812">Transmembrane</keyword>
<feature type="transmembrane region" description="Helical" evidence="1">
    <location>
        <begin position="38"/>
        <end position="58"/>
    </location>
</feature>
<organism evidence="2 3">
    <name type="scientific">Necator americanus</name>
    <name type="common">Human hookworm</name>
    <dbReference type="NCBI Taxonomy" id="51031"/>
    <lineage>
        <taxon>Eukaryota</taxon>
        <taxon>Metazoa</taxon>
        <taxon>Ecdysozoa</taxon>
        <taxon>Nematoda</taxon>
        <taxon>Chromadorea</taxon>
        <taxon>Rhabditida</taxon>
        <taxon>Rhabditina</taxon>
        <taxon>Rhabditomorpha</taxon>
        <taxon>Strongyloidea</taxon>
        <taxon>Ancylostomatidae</taxon>
        <taxon>Bunostominae</taxon>
        <taxon>Necator</taxon>
    </lineage>
</organism>
<protein>
    <submittedName>
        <fullName evidence="2">Uncharacterized protein</fullName>
    </submittedName>
</protein>
<sequence length="60" mass="6670">MLTIGLGSQHTMEKIEKTVGIANSSFQYSCNRKKKAEALVASEMAAFCVMWFIGLIGWNQ</sequence>
<gene>
    <name evidence="2" type="ORF">NECAME_17886</name>
</gene>
<evidence type="ECO:0000256" key="1">
    <source>
        <dbReference type="SAM" id="Phobius"/>
    </source>
</evidence>
<accession>W2TIY0</accession>
<feature type="non-terminal residue" evidence="2">
    <location>
        <position position="60"/>
    </location>
</feature>
<reference evidence="3" key="1">
    <citation type="journal article" date="2014" name="Nat. Genet.">
        <title>Genome of the human hookworm Necator americanus.</title>
        <authorList>
            <person name="Tang Y.T."/>
            <person name="Gao X."/>
            <person name="Rosa B.A."/>
            <person name="Abubucker S."/>
            <person name="Hallsworth-Pepin K."/>
            <person name="Martin J."/>
            <person name="Tyagi R."/>
            <person name="Heizer E."/>
            <person name="Zhang X."/>
            <person name="Bhonagiri-Palsikar V."/>
            <person name="Minx P."/>
            <person name="Warren W.C."/>
            <person name="Wang Q."/>
            <person name="Zhan B."/>
            <person name="Hotez P.J."/>
            <person name="Sternberg P.W."/>
            <person name="Dougall A."/>
            <person name="Gaze S.T."/>
            <person name="Mulvenna J."/>
            <person name="Sotillo J."/>
            <person name="Ranganathan S."/>
            <person name="Rabelo E.M."/>
            <person name="Wilson R.K."/>
            <person name="Felgner P.L."/>
            <person name="Bethony J."/>
            <person name="Hawdon J.M."/>
            <person name="Gasser R.B."/>
            <person name="Loukas A."/>
            <person name="Mitreva M."/>
        </authorList>
    </citation>
    <scope>NUCLEOTIDE SEQUENCE [LARGE SCALE GENOMIC DNA]</scope>
</reference>
<evidence type="ECO:0000313" key="3">
    <source>
        <dbReference type="Proteomes" id="UP000053676"/>
    </source>
</evidence>
<keyword evidence="3" id="KW-1185">Reference proteome</keyword>